<dbReference type="EMBL" id="UINC01078177">
    <property type="protein sequence ID" value="SVC19000.1"/>
    <property type="molecule type" value="Genomic_DNA"/>
</dbReference>
<evidence type="ECO:0000313" key="3">
    <source>
        <dbReference type="EMBL" id="SVC19000.1"/>
    </source>
</evidence>
<evidence type="ECO:0000256" key="1">
    <source>
        <dbReference type="SAM" id="Phobius"/>
    </source>
</evidence>
<proteinExistence type="predicted"/>
<dbReference type="InterPro" id="IPR025640">
    <property type="entry name" value="GYF_2"/>
</dbReference>
<dbReference type="PANTHER" id="PTHR40076:SF1">
    <property type="entry name" value="MEMBRANE PROTEIN"/>
    <property type="match status" value="1"/>
</dbReference>
<name>A0A382K3G8_9ZZZZ</name>
<organism evidence="3">
    <name type="scientific">marine metagenome</name>
    <dbReference type="NCBI Taxonomy" id="408172"/>
    <lineage>
        <taxon>unclassified sequences</taxon>
        <taxon>metagenomes</taxon>
        <taxon>ecological metagenomes</taxon>
    </lineage>
</organism>
<feature type="transmembrane region" description="Helical" evidence="1">
    <location>
        <begin position="93"/>
        <end position="116"/>
    </location>
</feature>
<accession>A0A382K3G8</accession>
<dbReference type="InterPro" id="IPR010380">
    <property type="entry name" value="DUF975"/>
</dbReference>
<feature type="non-terminal residue" evidence="3">
    <location>
        <position position="317"/>
    </location>
</feature>
<protein>
    <recommendedName>
        <fullName evidence="2">GYF domain-containing protein</fullName>
    </recommendedName>
</protein>
<keyword evidence="1" id="KW-0812">Transmembrane</keyword>
<reference evidence="3" key="1">
    <citation type="submission" date="2018-05" db="EMBL/GenBank/DDBJ databases">
        <authorList>
            <person name="Lanie J.A."/>
            <person name="Ng W.-L."/>
            <person name="Kazmierczak K.M."/>
            <person name="Andrzejewski T.M."/>
            <person name="Davidsen T.M."/>
            <person name="Wayne K.J."/>
            <person name="Tettelin H."/>
            <person name="Glass J.I."/>
            <person name="Rusch D."/>
            <person name="Podicherti R."/>
            <person name="Tsui H.-C.T."/>
            <person name="Winkler M.E."/>
        </authorList>
    </citation>
    <scope>NUCLEOTIDE SEQUENCE</scope>
</reference>
<feature type="transmembrane region" description="Helical" evidence="1">
    <location>
        <begin position="122"/>
        <end position="140"/>
    </location>
</feature>
<keyword evidence="1" id="KW-0472">Membrane</keyword>
<dbReference type="PANTHER" id="PTHR40076">
    <property type="entry name" value="MEMBRANE PROTEIN-RELATED"/>
    <property type="match status" value="1"/>
</dbReference>
<feature type="domain" description="GYF" evidence="2">
    <location>
        <begin position="11"/>
        <end position="53"/>
    </location>
</feature>
<evidence type="ECO:0000259" key="2">
    <source>
        <dbReference type="Pfam" id="PF14237"/>
    </source>
</evidence>
<keyword evidence="1" id="KW-1133">Transmembrane helix</keyword>
<dbReference type="AlphaFoldDB" id="A0A382K3G8"/>
<feature type="transmembrane region" description="Helical" evidence="1">
    <location>
        <begin position="160"/>
        <end position="187"/>
    </location>
</feature>
<gene>
    <name evidence="3" type="ORF">METZ01_LOCUS271854</name>
</gene>
<feature type="transmembrane region" description="Helical" evidence="1">
    <location>
        <begin position="217"/>
        <end position="242"/>
    </location>
</feature>
<feature type="transmembrane region" description="Helical" evidence="1">
    <location>
        <begin position="263"/>
        <end position="296"/>
    </location>
</feature>
<dbReference type="Pfam" id="PF14237">
    <property type="entry name" value="GYF_2"/>
    <property type="match status" value="1"/>
</dbReference>
<sequence>MSDKTYEMIGADGKKYGPFTIQQLQDNLSHGRANAQTQIRETGTEAWQPLGQLQGSQSIENFAEYREAILAGNRRLDVGLAFSQGGELFRSHMGILIGSFLLFMLLIIVTASVPIVGSCVQITFQGPLMGGFFILILNLIRTGSASIGDLFKGFESFGGLFLITLGQSLIMLLVMLPGIALMIGGFVTEVDFRALDWQKEEAVLKALGAGLLNPLTILGFLSMILLSIISYVLIFFPLPLLADRKLDFSEAFGLGFQVSKQNFFPILKLIIIGSLVIGISLIPCGLGLIFAGPWFYAVLAQAYEQLFSLSTVAPQSE</sequence>